<dbReference type="AlphaFoldDB" id="A0A7W9TMQ0"/>
<gene>
    <name evidence="1" type="ORF">HNR28_001582</name>
</gene>
<name>A0A7W9TMQ0_CASDE</name>
<evidence type="ECO:0000313" key="2">
    <source>
        <dbReference type="Proteomes" id="UP000541136"/>
    </source>
</evidence>
<dbReference type="RefSeq" id="WP_280528027.1">
    <property type="nucleotide sequence ID" value="NZ_JACHIB010000008.1"/>
</dbReference>
<comment type="caution">
    <text evidence="1">The sequence shown here is derived from an EMBL/GenBank/DDBJ whole genome shotgun (WGS) entry which is preliminary data.</text>
</comment>
<sequence length="44" mass="4890">MPSLVMPGLDEAGPSHDTWSFRRIEETTLMLEGEEADRELGSAK</sequence>
<organism evidence="1 2">
    <name type="scientific">Castellaniella defragrans</name>
    <name type="common">Alcaligenes defragrans</name>
    <dbReference type="NCBI Taxonomy" id="75697"/>
    <lineage>
        <taxon>Bacteria</taxon>
        <taxon>Pseudomonadati</taxon>
        <taxon>Pseudomonadota</taxon>
        <taxon>Betaproteobacteria</taxon>
        <taxon>Burkholderiales</taxon>
        <taxon>Alcaligenaceae</taxon>
        <taxon>Castellaniella</taxon>
    </lineage>
</organism>
<accession>A0A7W9TMQ0</accession>
<evidence type="ECO:0000313" key="1">
    <source>
        <dbReference type="EMBL" id="MBB6083543.1"/>
    </source>
</evidence>
<dbReference type="Proteomes" id="UP000541136">
    <property type="component" value="Unassembled WGS sequence"/>
</dbReference>
<proteinExistence type="predicted"/>
<dbReference type="EMBL" id="JACHIB010000008">
    <property type="protein sequence ID" value="MBB6083543.1"/>
    <property type="molecule type" value="Genomic_DNA"/>
</dbReference>
<reference evidence="1 2" key="1">
    <citation type="submission" date="2020-08" db="EMBL/GenBank/DDBJ databases">
        <title>Genomic Encyclopedia of Type Strains, Phase IV (KMG-IV): sequencing the most valuable type-strain genomes for metagenomic binning, comparative biology and taxonomic classification.</title>
        <authorList>
            <person name="Goeker M."/>
        </authorList>
    </citation>
    <scope>NUCLEOTIDE SEQUENCE [LARGE SCALE GENOMIC DNA]</scope>
    <source>
        <strain evidence="1 2">DSM 12141</strain>
    </source>
</reference>
<protein>
    <submittedName>
        <fullName evidence="1">Uncharacterized protein</fullName>
    </submittedName>
</protein>